<proteinExistence type="predicted"/>
<reference evidence="2 3" key="1">
    <citation type="journal article" date="2024" name="Insects">
        <title>An Improved Chromosome-Level Genome Assembly of the Firefly Pyrocoelia pectoralis.</title>
        <authorList>
            <person name="Fu X."/>
            <person name="Meyer-Rochow V.B."/>
            <person name="Ballantyne L."/>
            <person name="Zhu X."/>
        </authorList>
    </citation>
    <scope>NUCLEOTIDE SEQUENCE [LARGE SCALE GENOMIC DNA]</scope>
    <source>
        <strain evidence="2">XCY_ONT2</strain>
    </source>
</reference>
<feature type="compositionally biased region" description="Acidic residues" evidence="1">
    <location>
        <begin position="80"/>
        <end position="104"/>
    </location>
</feature>
<evidence type="ECO:0000313" key="3">
    <source>
        <dbReference type="Proteomes" id="UP001329430"/>
    </source>
</evidence>
<protein>
    <submittedName>
        <fullName evidence="2">Uncharacterized protein</fullName>
    </submittedName>
</protein>
<name>A0AAN7V9Y1_9COLE</name>
<evidence type="ECO:0000256" key="1">
    <source>
        <dbReference type="SAM" id="MobiDB-lite"/>
    </source>
</evidence>
<organism evidence="2 3">
    <name type="scientific">Pyrocoelia pectoralis</name>
    <dbReference type="NCBI Taxonomy" id="417401"/>
    <lineage>
        <taxon>Eukaryota</taxon>
        <taxon>Metazoa</taxon>
        <taxon>Ecdysozoa</taxon>
        <taxon>Arthropoda</taxon>
        <taxon>Hexapoda</taxon>
        <taxon>Insecta</taxon>
        <taxon>Pterygota</taxon>
        <taxon>Neoptera</taxon>
        <taxon>Endopterygota</taxon>
        <taxon>Coleoptera</taxon>
        <taxon>Polyphaga</taxon>
        <taxon>Elateriformia</taxon>
        <taxon>Elateroidea</taxon>
        <taxon>Lampyridae</taxon>
        <taxon>Lampyrinae</taxon>
        <taxon>Pyrocoelia</taxon>
    </lineage>
</organism>
<dbReference type="AlphaFoldDB" id="A0AAN7V9Y1"/>
<gene>
    <name evidence="2" type="ORF">RI129_012036</name>
</gene>
<dbReference type="EMBL" id="JAVRBK010000009">
    <property type="protein sequence ID" value="KAK5639544.1"/>
    <property type="molecule type" value="Genomic_DNA"/>
</dbReference>
<feature type="region of interest" description="Disordered" evidence="1">
    <location>
        <begin position="69"/>
        <end position="104"/>
    </location>
</feature>
<sequence length="148" mass="17171">MFVLWYTTLSWKEYRVIPSEVHSTNASKQSNTIDSANEVNGRVISQIYQNSVVTSIVSNQNINSILQQNAIEEEKRNDRPEDDSEVEEEESEEEDEYSEDEENTVIEHIIVNSSKDVRNLSTTQFVKPEIRSQKNYVGDFIRYGACLW</sequence>
<dbReference type="Proteomes" id="UP001329430">
    <property type="component" value="Chromosome 9"/>
</dbReference>
<accession>A0AAN7V9Y1</accession>
<comment type="caution">
    <text evidence="2">The sequence shown here is derived from an EMBL/GenBank/DDBJ whole genome shotgun (WGS) entry which is preliminary data.</text>
</comment>
<keyword evidence="3" id="KW-1185">Reference proteome</keyword>
<evidence type="ECO:0000313" key="2">
    <source>
        <dbReference type="EMBL" id="KAK5639544.1"/>
    </source>
</evidence>